<dbReference type="Proteomes" id="UP000549394">
    <property type="component" value="Unassembled WGS sequence"/>
</dbReference>
<keyword evidence="7" id="KW-1185">Reference proteome</keyword>
<evidence type="ECO:0000259" key="5">
    <source>
        <dbReference type="PROSITE" id="PS51444"/>
    </source>
</evidence>
<feature type="compositionally biased region" description="Polar residues" evidence="2">
    <location>
        <begin position="494"/>
        <end position="505"/>
    </location>
</feature>
<evidence type="ECO:0000256" key="1">
    <source>
        <dbReference type="SAM" id="Coils"/>
    </source>
</evidence>
<evidence type="ECO:0000313" key="7">
    <source>
        <dbReference type="Proteomes" id="UP000549394"/>
    </source>
</evidence>
<feature type="compositionally biased region" description="Pro residues" evidence="2">
    <location>
        <begin position="513"/>
        <end position="544"/>
    </location>
</feature>
<dbReference type="PROSITE" id="PS51231">
    <property type="entry name" value="DAD"/>
    <property type="match status" value="1"/>
</dbReference>
<dbReference type="SMART" id="SM01140">
    <property type="entry name" value="Drf_GBD"/>
    <property type="match status" value="1"/>
</dbReference>
<dbReference type="OrthoDB" id="1104827at2759"/>
<keyword evidence="1" id="KW-0175">Coiled coil</keyword>
<dbReference type="PANTHER" id="PTHR45725">
    <property type="entry name" value="FORMIN HOMOLOGY 2 FAMILY MEMBER"/>
    <property type="match status" value="1"/>
</dbReference>
<comment type="caution">
    <text evidence="6">The sequence shown here is derived from an EMBL/GenBank/DDBJ whole genome shotgun (WGS) entry which is preliminary data.</text>
</comment>
<name>A0A7I8VLB2_9ANNE</name>
<accession>A0A7I8VLB2</accession>
<dbReference type="Pfam" id="PF06371">
    <property type="entry name" value="Drf_GBD"/>
    <property type="match status" value="1"/>
</dbReference>
<feature type="region of interest" description="Disordered" evidence="2">
    <location>
        <begin position="930"/>
        <end position="973"/>
    </location>
</feature>
<feature type="domain" description="FH2" evidence="5">
    <location>
        <begin position="554"/>
        <end position="948"/>
    </location>
</feature>
<feature type="region of interest" description="Disordered" evidence="2">
    <location>
        <begin position="485"/>
        <end position="567"/>
    </location>
</feature>
<dbReference type="PROSITE" id="PS51444">
    <property type="entry name" value="FH2"/>
    <property type="match status" value="1"/>
</dbReference>
<dbReference type="SUPFAM" id="SSF48371">
    <property type="entry name" value="ARM repeat"/>
    <property type="match status" value="1"/>
</dbReference>
<feature type="compositionally biased region" description="Basic and acidic residues" evidence="2">
    <location>
        <begin position="1003"/>
        <end position="1019"/>
    </location>
</feature>
<dbReference type="InterPro" id="IPR010473">
    <property type="entry name" value="GTPase-bd"/>
</dbReference>
<dbReference type="Gene3D" id="1.10.238.150">
    <property type="entry name" value="Formin, FH3 diaphanous domain"/>
    <property type="match status" value="1"/>
</dbReference>
<dbReference type="Pfam" id="PF06367">
    <property type="entry name" value="Drf_FH3"/>
    <property type="match status" value="1"/>
</dbReference>
<dbReference type="InterPro" id="IPR010472">
    <property type="entry name" value="FH3_dom"/>
</dbReference>
<dbReference type="Pfam" id="PF02181">
    <property type="entry name" value="FH2"/>
    <property type="match status" value="1"/>
</dbReference>
<dbReference type="SMART" id="SM00498">
    <property type="entry name" value="FH2"/>
    <property type="match status" value="1"/>
</dbReference>
<dbReference type="InterPro" id="IPR011989">
    <property type="entry name" value="ARM-like"/>
</dbReference>
<dbReference type="AlphaFoldDB" id="A0A7I8VLB2"/>
<dbReference type="SUPFAM" id="SSF101447">
    <property type="entry name" value="Formin homology 2 domain (FH2 domain)"/>
    <property type="match status" value="1"/>
</dbReference>
<dbReference type="Gene3D" id="1.20.58.2220">
    <property type="entry name" value="Formin, FH2 domain"/>
    <property type="match status" value="1"/>
</dbReference>
<dbReference type="InterPro" id="IPR014767">
    <property type="entry name" value="DAD_dom"/>
</dbReference>
<dbReference type="InterPro" id="IPR015425">
    <property type="entry name" value="FH2_Formin"/>
</dbReference>
<feature type="coiled-coil region" evidence="1">
    <location>
        <begin position="818"/>
        <end position="852"/>
    </location>
</feature>
<dbReference type="GO" id="GO:0030838">
    <property type="term" value="P:positive regulation of actin filament polymerization"/>
    <property type="evidence" value="ECO:0007669"/>
    <property type="project" value="TreeGrafter"/>
</dbReference>
<feature type="compositionally biased region" description="Basic and acidic residues" evidence="2">
    <location>
        <begin position="930"/>
        <end position="946"/>
    </location>
</feature>
<feature type="domain" description="DAD" evidence="3">
    <location>
        <begin position="967"/>
        <end position="1002"/>
    </location>
</feature>
<evidence type="ECO:0000259" key="3">
    <source>
        <dbReference type="PROSITE" id="PS51231"/>
    </source>
</evidence>
<dbReference type="PANTHER" id="PTHR45725:SF1">
    <property type="entry name" value="DISHEVELLED ASSOCIATED ACTIVATOR OF MORPHOGENESIS, ISOFORM D"/>
    <property type="match status" value="1"/>
</dbReference>
<dbReference type="Gene3D" id="1.25.10.10">
    <property type="entry name" value="Leucine-rich Repeat Variant"/>
    <property type="match status" value="1"/>
</dbReference>
<reference evidence="6 7" key="1">
    <citation type="submission" date="2020-08" db="EMBL/GenBank/DDBJ databases">
        <authorList>
            <person name="Hejnol A."/>
        </authorList>
    </citation>
    <scope>NUCLEOTIDE SEQUENCE [LARGE SCALE GENOMIC DNA]</scope>
</reference>
<organism evidence="6 7">
    <name type="scientific">Dimorphilus gyrociliatus</name>
    <dbReference type="NCBI Taxonomy" id="2664684"/>
    <lineage>
        <taxon>Eukaryota</taxon>
        <taxon>Metazoa</taxon>
        <taxon>Spiralia</taxon>
        <taxon>Lophotrochozoa</taxon>
        <taxon>Annelida</taxon>
        <taxon>Polychaeta</taxon>
        <taxon>Polychaeta incertae sedis</taxon>
        <taxon>Dinophilidae</taxon>
        <taxon>Dimorphilus</taxon>
    </lineage>
</organism>
<dbReference type="GO" id="GO:0030036">
    <property type="term" value="P:actin cytoskeleton organization"/>
    <property type="evidence" value="ECO:0007669"/>
    <property type="project" value="InterPro"/>
</dbReference>
<sequence length="1019" mass="115827">MCSCLRTLFAKKERLPNINHVPVPDLQPVKLNEAARPNDERLEAMFSSLVDELGLPEPQKQAMLTLSADKKWQIYCSRIQDIDTGRTLASPEEFLGKLKKVETVKDVDALRTALRTQTLSFVTRFLTLNGVDELLNVLRQLETWSSEQQEEIDYIHLAVVGCVNALLNVSEGRSHILGHPTAIACLARILTSQSVQVKVNVLEILATLCMVPGGHRKVLQAFFAFSRWASERTRFQTLIYELGRKWNNPYEEVRMKTAILSLVNAVIKYGAGEKHLEFRLHIRFEFLMLGIEPAIDALHQYNDETLGRHAEFFEALRIEDERNFAEKFETKHVDSRSATSLFDYLRKRMTVSPAYPCFVSILFHLMQISHASYGPSWLLIERVIEQIILQTKEGDPDDAPLELNVAAAIKTIVAEGEMKQLKKDIRKAEKERENVEAQLLGKEREIEVKEKEIEELANILESMKRDLENERRRREEAELKLANALKQNGGKAVSMQNGHDTTPSRVGSFKSPTPAPAPPPPPPPGLGSSLIPPPPAPPPPPGAPGAPLSLIERPYAGPKPTQPLKSFNWTKLPANQLDGTIWKRISEKFDILDLPDVEKNFSAYQHKIEENGGGDSLKGRSATVIRELSVVDGRRAQNCNILLSKLKLSNGELAHAIRNVDPSEKLAKDMCEQLLKFIPSTEEVQLLSEHAHEIEQMATTDRFLYEMSQVEHYEERLKGLYYKKKFNERVSDYRNQSESVIKASEQVDKSKNLKIILSVVLAMGNYMNRGQRGNAAGFKLSSLNKLADTKSSVDKRISLLHYLIESLQIRCPQVMEIQNELSSVKEASKVEVAELEKEIRLLRKGLREIKLETEFEKKRDSNDKFSIVMSNFETVANYKLNDLEKLLIEMKEKYAKVSKLFAESETTPQDFFTEFDLFLVSMSEAQASMEKIKKQKEEEEKRKRIMEMQAQRRSSRGTLPRPPQDLENKAGGEFDSMISALRSGVAFGEDVAKMKRGTRKKSYQIDRERSSSREKVNCR</sequence>
<evidence type="ECO:0000259" key="4">
    <source>
        <dbReference type="PROSITE" id="PS51232"/>
    </source>
</evidence>
<dbReference type="GO" id="GO:0003779">
    <property type="term" value="F:actin binding"/>
    <property type="evidence" value="ECO:0007669"/>
    <property type="project" value="InterPro"/>
</dbReference>
<evidence type="ECO:0000313" key="6">
    <source>
        <dbReference type="EMBL" id="CAD5117050.1"/>
    </source>
</evidence>
<dbReference type="EMBL" id="CAJFCJ010000007">
    <property type="protein sequence ID" value="CAD5117050.1"/>
    <property type="molecule type" value="Genomic_DNA"/>
</dbReference>
<dbReference type="PROSITE" id="PS51232">
    <property type="entry name" value="GBD_FH3"/>
    <property type="match status" value="1"/>
</dbReference>
<feature type="region of interest" description="Disordered" evidence="2">
    <location>
        <begin position="991"/>
        <end position="1019"/>
    </location>
</feature>
<gene>
    <name evidence="6" type="ORF">DGYR_LOCUS5617</name>
</gene>
<feature type="domain" description="GBD/FH3" evidence="4">
    <location>
        <begin position="34"/>
        <end position="399"/>
    </location>
</feature>
<proteinExistence type="predicted"/>
<evidence type="ECO:0000256" key="2">
    <source>
        <dbReference type="SAM" id="MobiDB-lite"/>
    </source>
</evidence>
<dbReference type="InterPro" id="IPR014768">
    <property type="entry name" value="GBD/FH3_dom"/>
</dbReference>
<dbReference type="InterPro" id="IPR051425">
    <property type="entry name" value="Formin_Homology"/>
</dbReference>
<dbReference type="SMART" id="SM01139">
    <property type="entry name" value="Drf_FH3"/>
    <property type="match status" value="1"/>
</dbReference>
<dbReference type="InterPro" id="IPR042201">
    <property type="entry name" value="FH2_Formin_sf"/>
</dbReference>
<dbReference type="GO" id="GO:0031267">
    <property type="term" value="F:small GTPase binding"/>
    <property type="evidence" value="ECO:0007669"/>
    <property type="project" value="InterPro"/>
</dbReference>
<protein>
    <submittedName>
        <fullName evidence="6">DgyrCDS5873</fullName>
    </submittedName>
</protein>
<dbReference type="InterPro" id="IPR016024">
    <property type="entry name" value="ARM-type_fold"/>
</dbReference>